<dbReference type="Pfam" id="PF13432">
    <property type="entry name" value="TPR_16"/>
    <property type="match status" value="2"/>
</dbReference>
<dbReference type="SMART" id="SM00028">
    <property type="entry name" value="TPR"/>
    <property type="match status" value="8"/>
</dbReference>
<reference evidence="5" key="1">
    <citation type="journal article" date="2020" name="Nat. Commun.">
        <title>Large-scale genome sequencing of mycorrhizal fungi provides insights into the early evolution of symbiotic traits.</title>
        <authorList>
            <person name="Miyauchi S."/>
            <person name="Kiss E."/>
            <person name="Kuo A."/>
            <person name="Drula E."/>
            <person name="Kohler A."/>
            <person name="Sanchez-Garcia M."/>
            <person name="Morin E."/>
            <person name="Andreopoulos B."/>
            <person name="Barry K.W."/>
            <person name="Bonito G."/>
            <person name="Buee M."/>
            <person name="Carver A."/>
            <person name="Chen C."/>
            <person name="Cichocki N."/>
            <person name="Clum A."/>
            <person name="Culley D."/>
            <person name="Crous P.W."/>
            <person name="Fauchery L."/>
            <person name="Girlanda M."/>
            <person name="Hayes R.D."/>
            <person name="Keri Z."/>
            <person name="LaButti K."/>
            <person name="Lipzen A."/>
            <person name="Lombard V."/>
            <person name="Magnuson J."/>
            <person name="Maillard F."/>
            <person name="Murat C."/>
            <person name="Nolan M."/>
            <person name="Ohm R.A."/>
            <person name="Pangilinan J."/>
            <person name="Pereira M.F."/>
            <person name="Perotto S."/>
            <person name="Peter M."/>
            <person name="Pfister S."/>
            <person name="Riley R."/>
            <person name="Sitrit Y."/>
            <person name="Stielow J.B."/>
            <person name="Szollosi G."/>
            <person name="Zifcakova L."/>
            <person name="Stursova M."/>
            <person name="Spatafora J.W."/>
            <person name="Tedersoo L."/>
            <person name="Vaario L.M."/>
            <person name="Yamada A."/>
            <person name="Yan M."/>
            <person name="Wang P."/>
            <person name="Xu J."/>
            <person name="Bruns T."/>
            <person name="Baldrian P."/>
            <person name="Vilgalys R."/>
            <person name="Dunand C."/>
            <person name="Henrissat B."/>
            <person name="Grigoriev I.V."/>
            <person name="Hibbett D."/>
            <person name="Nagy L.G."/>
            <person name="Martin F.M."/>
        </authorList>
    </citation>
    <scope>NUCLEOTIDE SEQUENCE</scope>
    <source>
        <strain evidence="5">UP504</strain>
    </source>
</reference>
<dbReference type="PANTHER" id="PTHR12558">
    <property type="entry name" value="CELL DIVISION CYCLE 16,23,27"/>
    <property type="match status" value="1"/>
</dbReference>
<dbReference type="PROSITE" id="PS50005">
    <property type="entry name" value="TPR"/>
    <property type="match status" value="4"/>
</dbReference>
<comment type="similarity">
    <text evidence="2">Belongs to the APC3/CDC27 family.</text>
</comment>
<organism evidence="5 6">
    <name type="scientific">Hydnum rufescens UP504</name>
    <dbReference type="NCBI Taxonomy" id="1448309"/>
    <lineage>
        <taxon>Eukaryota</taxon>
        <taxon>Fungi</taxon>
        <taxon>Dikarya</taxon>
        <taxon>Basidiomycota</taxon>
        <taxon>Agaricomycotina</taxon>
        <taxon>Agaricomycetes</taxon>
        <taxon>Cantharellales</taxon>
        <taxon>Hydnaceae</taxon>
        <taxon>Hydnum</taxon>
    </lineage>
</organism>
<dbReference type="SUPFAM" id="SSF48452">
    <property type="entry name" value="TPR-like"/>
    <property type="match status" value="2"/>
</dbReference>
<evidence type="ECO:0000256" key="1">
    <source>
        <dbReference type="ARBA" id="ARBA00022803"/>
    </source>
</evidence>
<feature type="repeat" description="TPR" evidence="3">
    <location>
        <begin position="518"/>
        <end position="551"/>
    </location>
</feature>
<dbReference type="EMBL" id="MU129116">
    <property type="protein sequence ID" value="KAF9506300.1"/>
    <property type="molecule type" value="Genomic_DNA"/>
</dbReference>
<protein>
    <recommendedName>
        <fullName evidence="7">TPR-like protein</fullName>
    </recommendedName>
</protein>
<comment type="caution">
    <text evidence="5">The sequence shown here is derived from an EMBL/GenBank/DDBJ whole genome shotgun (WGS) entry which is preliminary data.</text>
</comment>
<evidence type="ECO:0000313" key="5">
    <source>
        <dbReference type="EMBL" id="KAF9506300.1"/>
    </source>
</evidence>
<evidence type="ECO:0008006" key="7">
    <source>
        <dbReference type="Google" id="ProtNLM"/>
    </source>
</evidence>
<dbReference type="GO" id="GO:0005737">
    <property type="term" value="C:cytoplasm"/>
    <property type="evidence" value="ECO:0007669"/>
    <property type="project" value="TreeGrafter"/>
</dbReference>
<dbReference type="InterPro" id="IPR019734">
    <property type="entry name" value="TPR_rpt"/>
</dbReference>
<dbReference type="PANTHER" id="PTHR12558:SF13">
    <property type="entry name" value="CELL DIVISION CYCLE PROTEIN 27 HOMOLOG"/>
    <property type="match status" value="1"/>
</dbReference>
<dbReference type="Pfam" id="PF12895">
    <property type="entry name" value="ANAPC3"/>
    <property type="match status" value="1"/>
</dbReference>
<dbReference type="AlphaFoldDB" id="A0A9P6AI49"/>
<dbReference type="GO" id="GO:0031145">
    <property type="term" value="P:anaphase-promoting complex-dependent catabolic process"/>
    <property type="evidence" value="ECO:0007669"/>
    <property type="project" value="TreeGrafter"/>
</dbReference>
<evidence type="ECO:0000256" key="3">
    <source>
        <dbReference type="PROSITE-ProRule" id="PRU00339"/>
    </source>
</evidence>
<dbReference type="Gene3D" id="1.25.40.10">
    <property type="entry name" value="Tetratricopeptide repeat domain"/>
    <property type="match status" value="4"/>
</dbReference>
<feature type="repeat" description="TPR" evidence="3">
    <location>
        <begin position="620"/>
        <end position="653"/>
    </location>
</feature>
<dbReference type="GO" id="GO:0051301">
    <property type="term" value="P:cell division"/>
    <property type="evidence" value="ECO:0007669"/>
    <property type="project" value="TreeGrafter"/>
</dbReference>
<evidence type="ECO:0000256" key="4">
    <source>
        <dbReference type="SAM" id="MobiDB-lite"/>
    </source>
</evidence>
<evidence type="ECO:0000313" key="6">
    <source>
        <dbReference type="Proteomes" id="UP000886523"/>
    </source>
</evidence>
<dbReference type="GO" id="GO:0016567">
    <property type="term" value="P:protein ubiquitination"/>
    <property type="evidence" value="ECO:0007669"/>
    <property type="project" value="TreeGrafter"/>
</dbReference>
<keyword evidence="1 3" id="KW-0802">TPR repeat</keyword>
<sequence>MSVPSSHYVGLRLRALIWSCLDCDLVRSAVFFAERYYCLDTQSHQARHLYANAMLRAGHTHSALNLVNDNSCLGCTEVYSRCCDALGRYRAGQLALGKCLARGDANGALDASTFQEIRQFPDAAVLACRAGSMAMKGNLTNDAIASFNRALTVNPFIWEAVEGLCQLGSFPELNELLPPRGQYAKEVFTLKKPSSPSPGRPTLFTPDTFSNGHAPNRQQNTNLGKGHLFQLNGRFGRGRDSVASIADSSFGEVNSPGFNPRMYTADMMLTATHRPTDDGRPAPKRARPEIAPNPNSDAGNKTSGSRVASAITQKRSSQRVPPDTSRETPRRNIRHLGAKNVVPGKVRDRRRGALATASIALGHGSDGDEEMMPVNTQAPPSVGDPNIDSLSWDDVNNRQMTEQAAVEEADAYILELVRIFAKAMQCLTQYQCQDAIDELERLPIEQQHSPWVLTLTGRACYEKLDYVKAERCFQQARGLDPYRMQDMEIYSTLLWHLQRETLLSFLAQELIAMDKTSSIAWVAAGNCFSLEKEHQQALTCFRRATQLDPRCAYAYNLSGHECIAIDEHDKAIDFFRQALKVDPRHYPAWYGLGMVYYRTTKFDLAQWHFRKAIDINPLNAVLICCEGMVYEQKKEYRLALAVYTRAVDAAPSSSLVMFRRARMLVELEHHDEALQILLRLQDIIPEEANIPFMLAQVYKKLGETAQSAQYMSIALDVEPKIAGAIRLAQRAGSIILDGLNPLPSAEQSMSMDADGG</sequence>
<proteinExistence type="inferred from homology"/>
<feature type="compositionally biased region" description="Polar residues" evidence="4">
    <location>
        <begin position="293"/>
        <end position="319"/>
    </location>
</feature>
<dbReference type="Pfam" id="PF13181">
    <property type="entry name" value="TPR_8"/>
    <property type="match status" value="1"/>
</dbReference>
<feature type="repeat" description="TPR" evidence="3">
    <location>
        <begin position="586"/>
        <end position="619"/>
    </location>
</feature>
<gene>
    <name evidence="5" type="ORF">BS47DRAFT_1321885</name>
</gene>
<dbReference type="InterPro" id="IPR011990">
    <property type="entry name" value="TPR-like_helical_dom_sf"/>
</dbReference>
<dbReference type="GO" id="GO:0007091">
    <property type="term" value="P:metaphase/anaphase transition of mitotic cell cycle"/>
    <property type="evidence" value="ECO:0007669"/>
    <property type="project" value="TreeGrafter"/>
</dbReference>
<dbReference type="Proteomes" id="UP000886523">
    <property type="component" value="Unassembled WGS sequence"/>
</dbReference>
<dbReference type="GO" id="GO:0005680">
    <property type="term" value="C:anaphase-promoting complex"/>
    <property type="evidence" value="ECO:0007669"/>
    <property type="project" value="UniProtKB-ARBA"/>
</dbReference>
<feature type="region of interest" description="Disordered" evidence="4">
    <location>
        <begin position="272"/>
        <end position="335"/>
    </location>
</feature>
<name>A0A9P6AI49_9AGAM</name>
<accession>A0A9P6AI49</accession>
<keyword evidence="6" id="KW-1185">Reference proteome</keyword>
<evidence type="ECO:0000256" key="2">
    <source>
        <dbReference type="ARBA" id="ARBA00038210"/>
    </source>
</evidence>
<feature type="repeat" description="TPR" evidence="3">
    <location>
        <begin position="552"/>
        <end position="585"/>
    </location>
</feature>
<dbReference type="OrthoDB" id="10248520at2759"/>